<reference evidence="5 6" key="1">
    <citation type="journal article" date="2013" name="Genome Biol.">
        <title>Draft genome of the mountain pine beetle, Dendroctonus ponderosae Hopkins, a major forest pest.</title>
        <authorList>
            <person name="Keeling C.I."/>
            <person name="Yuen M.M."/>
            <person name="Liao N.Y."/>
            <person name="Docking T.R."/>
            <person name="Chan S.K."/>
            <person name="Taylor G.A."/>
            <person name="Palmquist D.L."/>
            <person name="Jackman S.D."/>
            <person name="Nguyen A."/>
            <person name="Li M."/>
            <person name="Henderson H."/>
            <person name="Janes J.K."/>
            <person name="Zhao Y."/>
            <person name="Pandoh P."/>
            <person name="Moore R."/>
            <person name="Sperling F.A."/>
            <person name="Huber D.P."/>
            <person name="Birol I."/>
            <person name="Jones S.J."/>
            <person name="Bohlmann J."/>
        </authorList>
    </citation>
    <scope>NUCLEOTIDE SEQUENCE</scope>
</reference>
<keyword evidence="1" id="KW-0732">Signal</keyword>
<evidence type="ECO:0000313" key="4">
    <source>
        <dbReference type="EnsemblMetazoa" id="XP_019769309.1"/>
    </source>
</evidence>
<feature type="non-terminal residue" evidence="2">
    <location>
        <position position="1"/>
    </location>
</feature>
<feature type="chain" id="PRO_5010971840" evidence="1">
    <location>
        <begin position="18"/>
        <end position="278"/>
    </location>
</feature>
<dbReference type="AlphaFoldDB" id="N6TR86"/>
<evidence type="ECO:0000313" key="3">
    <source>
        <dbReference type="EMBL" id="ERL89232.1"/>
    </source>
</evidence>
<evidence type="ECO:0000313" key="6">
    <source>
        <dbReference type="Proteomes" id="UP000030742"/>
    </source>
</evidence>
<evidence type="ECO:0000313" key="2">
    <source>
        <dbReference type="EMBL" id="ENN71770.1"/>
    </source>
</evidence>
<dbReference type="OMA" id="CENRQEN"/>
<sequence>MIINLASVLSLVELVYGQNYDFLENLGSRISSQVQAGLAPLQGLGDRINAQVQQSLAGPKANIKSRLGSLDGLGTQIEQSVYHGLEPVRAIELNFKMRDGVGGITIVTHQPGGRQFVIKNHKIFTCSSQIDIESGFCSGLLIPYQPRLATSSHMDKENSSPRSDWCYVLSSAQSNNNICLSTSSLSVQIINFEIKCGNTDNSPILITTLDEYRKLCSAVRQSTEFRYIPNKSDRSHVQIPNNNKYVKCENRQENVCIFHEDNNLLNHNNGNVYINYNN</sequence>
<dbReference type="Proteomes" id="UP000030742">
    <property type="component" value="Unassembled WGS sequence"/>
</dbReference>
<protein>
    <submittedName>
        <fullName evidence="2 4">Uncharacterized protein</fullName>
    </submittedName>
</protein>
<organism evidence="2">
    <name type="scientific">Dendroctonus ponderosae</name>
    <name type="common">Mountain pine beetle</name>
    <dbReference type="NCBI Taxonomy" id="77166"/>
    <lineage>
        <taxon>Eukaryota</taxon>
        <taxon>Metazoa</taxon>
        <taxon>Ecdysozoa</taxon>
        <taxon>Arthropoda</taxon>
        <taxon>Hexapoda</taxon>
        <taxon>Insecta</taxon>
        <taxon>Pterygota</taxon>
        <taxon>Neoptera</taxon>
        <taxon>Endopterygota</taxon>
        <taxon>Coleoptera</taxon>
        <taxon>Polyphaga</taxon>
        <taxon>Cucujiformia</taxon>
        <taxon>Curculionidae</taxon>
        <taxon>Scolytinae</taxon>
        <taxon>Dendroctonus</taxon>
    </lineage>
</organism>
<dbReference type="Proteomes" id="UP000019118">
    <property type="component" value="Unassembled WGS sequence"/>
</dbReference>
<evidence type="ECO:0000313" key="5">
    <source>
        <dbReference type="Proteomes" id="UP000019118"/>
    </source>
</evidence>
<keyword evidence="5" id="KW-1185">Reference proteome</keyword>
<feature type="signal peptide" evidence="1">
    <location>
        <begin position="1"/>
        <end position="17"/>
    </location>
</feature>
<dbReference type="EMBL" id="KB741253">
    <property type="protein sequence ID" value="ENN71770.1"/>
    <property type="molecule type" value="Genomic_DNA"/>
</dbReference>
<accession>N6TR86</accession>
<dbReference type="KEGG" id="dpa:109543843"/>
<evidence type="ECO:0000256" key="1">
    <source>
        <dbReference type="SAM" id="SignalP"/>
    </source>
</evidence>
<dbReference type="EnsemblMetazoa" id="XM_019913750.1">
    <property type="protein sequence ID" value="XP_019769309.1"/>
    <property type="gene ID" value="LOC109543843"/>
</dbReference>
<dbReference type="OrthoDB" id="6778388at2759"/>
<proteinExistence type="predicted"/>
<dbReference type="HOGENOM" id="CLU_1054969_0_0_1"/>
<name>N6TR86_DENPD</name>
<dbReference type="EMBL" id="KB632159">
    <property type="protein sequence ID" value="ERL89232.1"/>
    <property type="molecule type" value="Genomic_DNA"/>
</dbReference>
<reference evidence="4" key="2">
    <citation type="submission" date="2024-08" db="UniProtKB">
        <authorList>
            <consortium name="EnsemblMetazoa"/>
        </authorList>
    </citation>
    <scope>IDENTIFICATION</scope>
</reference>
<gene>
    <name evidence="3" type="ORF">D910_06606</name>
    <name evidence="2" type="ORF">YQE_11505</name>
</gene>